<evidence type="ECO:0000313" key="4">
    <source>
        <dbReference type="EMBL" id="GGY72672.1"/>
    </source>
</evidence>
<feature type="domain" description="N-acetyltransferase" evidence="3">
    <location>
        <begin position="21"/>
        <end position="198"/>
    </location>
</feature>
<dbReference type="InterPro" id="IPR050680">
    <property type="entry name" value="YpeA/RimI_acetyltransf"/>
</dbReference>
<reference evidence="5" key="1">
    <citation type="journal article" date="2019" name="Int. J. Syst. Evol. Microbiol.">
        <title>The Global Catalogue of Microorganisms (GCM) 10K type strain sequencing project: providing services to taxonomists for standard genome sequencing and annotation.</title>
        <authorList>
            <consortium name="The Broad Institute Genomics Platform"/>
            <consortium name="The Broad Institute Genome Sequencing Center for Infectious Disease"/>
            <person name="Wu L."/>
            <person name="Ma J."/>
        </authorList>
    </citation>
    <scope>NUCLEOTIDE SEQUENCE [LARGE SCALE GENOMIC DNA]</scope>
    <source>
        <strain evidence="5">JCM 4594</strain>
    </source>
</reference>
<dbReference type="SUPFAM" id="SSF55729">
    <property type="entry name" value="Acyl-CoA N-acyltransferases (Nat)"/>
    <property type="match status" value="1"/>
</dbReference>
<dbReference type="PROSITE" id="PS51186">
    <property type="entry name" value="GNAT"/>
    <property type="match status" value="1"/>
</dbReference>
<organism evidence="4 5">
    <name type="scientific">Streptomyces xanthochromogenes</name>
    <dbReference type="NCBI Taxonomy" id="67384"/>
    <lineage>
        <taxon>Bacteria</taxon>
        <taxon>Bacillati</taxon>
        <taxon>Actinomycetota</taxon>
        <taxon>Actinomycetes</taxon>
        <taxon>Kitasatosporales</taxon>
        <taxon>Streptomycetaceae</taxon>
        <taxon>Streptomyces</taxon>
    </lineage>
</organism>
<evidence type="ECO:0000256" key="1">
    <source>
        <dbReference type="ARBA" id="ARBA00022679"/>
    </source>
</evidence>
<dbReference type="InterPro" id="IPR016181">
    <property type="entry name" value="Acyl_CoA_acyltransferase"/>
</dbReference>
<dbReference type="CDD" id="cd04301">
    <property type="entry name" value="NAT_SF"/>
    <property type="match status" value="1"/>
</dbReference>
<dbReference type="EMBL" id="BMUU01000033">
    <property type="protein sequence ID" value="GGY72672.1"/>
    <property type="molecule type" value="Genomic_DNA"/>
</dbReference>
<evidence type="ECO:0000259" key="3">
    <source>
        <dbReference type="PROSITE" id="PS51186"/>
    </source>
</evidence>
<name>A0ABQ3AZY8_9ACTN</name>
<sequence>MRGFFALWQYLPMEMEHPSNHVIRPVRADEWRKVKELRLASLADPAAPVAFLDTLESASAQPDEFWQERATNAQGPSVRQFVAEGPDGAWAGNVVVLIEAEGADDVFGHRIASPQAHIVGVFVRPEYRGLGLTERLFAAALDWAWAQEPRVNRVRLLVHEDNPRARGFYRKAGFVLTGFTAQLTDDGGRDLEMEILRP</sequence>
<dbReference type="Pfam" id="PF00583">
    <property type="entry name" value="Acetyltransf_1"/>
    <property type="match status" value="1"/>
</dbReference>
<dbReference type="PANTHER" id="PTHR43420:SF44">
    <property type="entry name" value="ACETYLTRANSFERASE YPEA"/>
    <property type="match status" value="1"/>
</dbReference>
<evidence type="ECO:0000256" key="2">
    <source>
        <dbReference type="ARBA" id="ARBA00023315"/>
    </source>
</evidence>
<protein>
    <submittedName>
        <fullName evidence="4">N-acetyltransferase</fullName>
    </submittedName>
</protein>
<accession>A0ABQ3AZY8</accession>
<dbReference type="InterPro" id="IPR000182">
    <property type="entry name" value="GNAT_dom"/>
</dbReference>
<keyword evidence="2" id="KW-0012">Acyltransferase</keyword>
<dbReference type="Proteomes" id="UP000600946">
    <property type="component" value="Unassembled WGS sequence"/>
</dbReference>
<keyword evidence="5" id="KW-1185">Reference proteome</keyword>
<comment type="caution">
    <text evidence="4">The sequence shown here is derived from an EMBL/GenBank/DDBJ whole genome shotgun (WGS) entry which is preliminary data.</text>
</comment>
<gene>
    <name evidence="4" type="ORF">GCM10010326_78390</name>
</gene>
<proteinExistence type="predicted"/>
<evidence type="ECO:0000313" key="5">
    <source>
        <dbReference type="Proteomes" id="UP000600946"/>
    </source>
</evidence>
<keyword evidence="1" id="KW-0808">Transferase</keyword>
<dbReference type="Gene3D" id="3.40.630.30">
    <property type="match status" value="1"/>
</dbReference>
<dbReference type="PANTHER" id="PTHR43420">
    <property type="entry name" value="ACETYLTRANSFERASE"/>
    <property type="match status" value="1"/>
</dbReference>